<dbReference type="SUPFAM" id="SSF51445">
    <property type="entry name" value="(Trans)glycosidases"/>
    <property type="match status" value="1"/>
</dbReference>
<organism evidence="4 5">
    <name type="scientific">Trichocladium antarcticum</name>
    <dbReference type="NCBI Taxonomy" id="1450529"/>
    <lineage>
        <taxon>Eukaryota</taxon>
        <taxon>Fungi</taxon>
        <taxon>Dikarya</taxon>
        <taxon>Ascomycota</taxon>
        <taxon>Pezizomycotina</taxon>
        <taxon>Sordariomycetes</taxon>
        <taxon>Sordariomycetidae</taxon>
        <taxon>Sordariales</taxon>
        <taxon>Chaetomiaceae</taxon>
        <taxon>Trichocladium</taxon>
    </lineage>
</organism>
<protein>
    <recommendedName>
        <fullName evidence="2">alpha-galactosidase</fullName>
        <ecNumber evidence="2">3.2.1.22</ecNumber>
    </recommendedName>
</protein>
<dbReference type="PANTHER" id="PTHR35273:SF2">
    <property type="entry name" value="ALPHA-GALACTOSIDASE"/>
    <property type="match status" value="1"/>
</dbReference>
<evidence type="ECO:0000259" key="3">
    <source>
        <dbReference type="Pfam" id="PF03537"/>
    </source>
</evidence>
<keyword evidence="5" id="KW-1185">Reference proteome</keyword>
<name>A0AAN6ZEH6_9PEZI</name>
<gene>
    <name evidence="4" type="ORF">BT67DRAFT_454861</name>
</gene>
<dbReference type="EMBL" id="MU853404">
    <property type="protein sequence ID" value="KAK4136145.1"/>
    <property type="molecule type" value="Genomic_DNA"/>
</dbReference>
<dbReference type="InterPro" id="IPR017853">
    <property type="entry name" value="GH"/>
</dbReference>
<feature type="domain" description="Glycoside-hydrolase family GH114 TIM-barrel" evidence="3">
    <location>
        <begin position="47"/>
        <end position="322"/>
    </location>
</feature>
<evidence type="ECO:0000256" key="2">
    <source>
        <dbReference type="ARBA" id="ARBA00012755"/>
    </source>
</evidence>
<dbReference type="Gene3D" id="3.20.20.70">
    <property type="entry name" value="Aldolase class I"/>
    <property type="match status" value="1"/>
</dbReference>
<reference evidence="4" key="1">
    <citation type="journal article" date="2023" name="Mol. Phylogenet. Evol.">
        <title>Genome-scale phylogeny and comparative genomics of the fungal order Sordariales.</title>
        <authorList>
            <person name="Hensen N."/>
            <person name="Bonometti L."/>
            <person name="Westerberg I."/>
            <person name="Brannstrom I.O."/>
            <person name="Guillou S."/>
            <person name="Cros-Aarteil S."/>
            <person name="Calhoun S."/>
            <person name="Haridas S."/>
            <person name="Kuo A."/>
            <person name="Mondo S."/>
            <person name="Pangilinan J."/>
            <person name="Riley R."/>
            <person name="LaButti K."/>
            <person name="Andreopoulos B."/>
            <person name="Lipzen A."/>
            <person name="Chen C."/>
            <person name="Yan M."/>
            <person name="Daum C."/>
            <person name="Ng V."/>
            <person name="Clum A."/>
            <person name="Steindorff A."/>
            <person name="Ohm R.A."/>
            <person name="Martin F."/>
            <person name="Silar P."/>
            <person name="Natvig D.O."/>
            <person name="Lalanne C."/>
            <person name="Gautier V."/>
            <person name="Ament-Velasquez S.L."/>
            <person name="Kruys A."/>
            <person name="Hutchinson M.I."/>
            <person name="Powell A.J."/>
            <person name="Barry K."/>
            <person name="Miller A.N."/>
            <person name="Grigoriev I.V."/>
            <person name="Debuchy R."/>
            <person name="Gladieux P."/>
            <person name="Hiltunen Thoren M."/>
            <person name="Johannesson H."/>
        </authorList>
    </citation>
    <scope>NUCLEOTIDE SEQUENCE</scope>
    <source>
        <strain evidence="4">CBS 123565</strain>
    </source>
</reference>
<proteinExistence type="predicted"/>
<dbReference type="Pfam" id="PF03537">
    <property type="entry name" value="Glyco_hydro_114"/>
    <property type="match status" value="1"/>
</dbReference>
<dbReference type="PANTHER" id="PTHR35273">
    <property type="entry name" value="ALPHA-1,4 POLYGALACTOSAMINIDASE, PUTATIVE (AFU_ORTHOLOGUE AFUA_3G07890)-RELATED"/>
    <property type="match status" value="1"/>
</dbReference>
<dbReference type="EC" id="3.2.1.22" evidence="2"/>
<comment type="catalytic activity">
    <reaction evidence="1">
        <text>Hydrolysis of terminal, non-reducing alpha-D-galactose residues in alpha-D-galactosides, including galactose oligosaccharides, galactomannans and galactolipids.</text>
        <dbReference type="EC" id="3.2.1.22"/>
    </reaction>
</comment>
<reference evidence="4" key="2">
    <citation type="submission" date="2023-05" db="EMBL/GenBank/DDBJ databases">
        <authorList>
            <consortium name="Lawrence Berkeley National Laboratory"/>
            <person name="Steindorff A."/>
            <person name="Hensen N."/>
            <person name="Bonometti L."/>
            <person name="Westerberg I."/>
            <person name="Brannstrom I.O."/>
            <person name="Guillou S."/>
            <person name="Cros-Aarteil S."/>
            <person name="Calhoun S."/>
            <person name="Haridas S."/>
            <person name="Kuo A."/>
            <person name="Mondo S."/>
            <person name="Pangilinan J."/>
            <person name="Riley R."/>
            <person name="Labutti K."/>
            <person name="Andreopoulos B."/>
            <person name="Lipzen A."/>
            <person name="Chen C."/>
            <person name="Yanf M."/>
            <person name="Daum C."/>
            <person name="Ng V."/>
            <person name="Clum A."/>
            <person name="Ohm R."/>
            <person name="Martin F."/>
            <person name="Silar P."/>
            <person name="Natvig D."/>
            <person name="Lalanne C."/>
            <person name="Gautier V."/>
            <person name="Ament-Velasquez S.L."/>
            <person name="Kruys A."/>
            <person name="Hutchinson M.I."/>
            <person name="Powell A.J."/>
            <person name="Barry K."/>
            <person name="Miller A.N."/>
            <person name="Grigoriev I.V."/>
            <person name="Debuchy R."/>
            <person name="Gladieux P."/>
            <person name="Thoren M.H."/>
            <person name="Johannesson H."/>
        </authorList>
    </citation>
    <scope>NUCLEOTIDE SEQUENCE</scope>
    <source>
        <strain evidence="4">CBS 123565</strain>
    </source>
</reference>
<evidence type="ECO:0000256" key="1">
    <source>
        <dbReference type="ARBA" id="ARBA00001255"/>
    </source>
</evidence>
<dbReference type="InterPro" id="IPR004352">
    <property type="entry name" value="GH114_TIM-barrel"/>
</dbReference>
<dbReference type="InterPro" id="IPR013785">
    <property type="entry name" value="Aldolase_TIM"/>
</dbReference>
<evidence type="ECO:0000313" key="5">
    <source>
        <dbReference type="Proteomes" id="UP001304895"/>
    </source>
</evidence>
<dbReference type="GO" id="GO:0004557">
    <property type="term" value="F:alpha-galactosidase activity"/>
    <property type="evidence" value="ECO:0007669"/>
    <property type="project" value="UniProtKB-EC"/>
</dbReference>
<evidence type="ECO:0000313" key="4">
    <source>
        <dbReference type="EMBL" id="KAK4136145.1"/>
    </source>
</evidence>
<comment type="caution">
    <text evidence="4">The sequence shown here is derived from an EMBL/GenBank/DDBJ whole genome shotgun (WGS) entry which is preliminary data.</text>
</comment>
<dbReference type="AlphaFoldDB" id="A0AAN6ZEH6"/>
<keyword evidence="4" id="KW-0378">Hydrolase</keyword>
<dbReference type="Proteomes" id="UP001304895">
    <property type="component" value="Unassembled WGS sequence"/>
</dbReference>
<accession>A0AAN6ZEH6</accession>
<sequence length="335" mass="35927">MPLPLIPGKIITVYSAVKNSLLPMFVAVSALVQVKVNPPAGFDVGVKWQIEIQNTVDITKPLNPADALVWDVDLYHVARNPGIIDYLRSKNPDTIIICYFNAGLAQLSDCDYDSTWKNSGFLGNSYGEEFPDEFWINIKSQAARDLVKRRITLANQLGCDGVDPDNIDGYNMDEDGSDKSSHTGWSLTPQDDITFILDLATHAHALTTARNKTLLIGQKNAPEITAAIAAHLDFAVLEDCKGLTQAASDDDDDDPFSFCGDYTTPYIGAGKPVLSIEYPRSLAGRNTGKCNAGGVSADEYARVCAEAEAEGGGGFSTVLKTRGSAGELNGCAAAI</sequence>